<name>A0A6N3G0W1_9ENTR</name>
<dbReference type="Pfam" id="PF01663">
    <property type="entry name" value="Phosphodiest"/>
    <property type="match status" value="1"/>
</dbReference>
<proteinExistence type="predicted"/>
<sequence>MRKVIVFGVDGLSMPLLQRYAQEGHLPAISRMLEGGAATELLPFISAWGDINWVTFLAGQAVGTSWTGQGMPPDNQQTRNLLGQMSNHDLRAALVHFPESVAADREHYSFAPYWGRSAPWPGELFKPMGYTTRYEARTGNKQVKKQKLGWPPTAALAYHDKGAWQPLTQREDGWQFTMQGNHGENVTVTVIGQQGKPLLRLREQTIELTPGRWSRWLTFETGGKTAQVRFFPGVFNPENNDIEILQSQVTDRQRLSPQPEEHATPFYSRWVVKASPEEDYLQATLQEAEEQSLWLAESALSLTQHKNFSLWATVHRLIDESHHNCLGQCDPASPFYSPTQAAKYDDVMRQCYQVLDRTMAKLMQEMDDDTVLMLASDHGAVPNSYMCDIYRYLARHQLVVLNDQGQPDMSRSQVYLKDERGGLEIFVNLVGREATGIVSQQEYDAVCARTLLALGSWQVQEDGVARNAVSLALLKSDAVGIGFWGPCAGDVIFAYNAGFVWGVSQDGEDICPVEVPGANHGPQKPTAATTLSNNYGALLMYGADVRPGYYRDRERLGPWNMTDPAATIAHLLGLPLDTLDGRVMHDMLLPKR</sequence>
<reference evidence="1" key="1">
    <citation type="submission" date="2019-11" db="EMBL/GenBank/DDBJ databases">
        <authorList>
            <person name="Feng L."/>
        </authorList>
    </citation>
    <scope>NUCLEOTIDE SEQUENCE</scope>
    <source>
        <strain evidence="1">EMassiliensisLFYP7</strain>
    </source>
</reference>
<dbReference type="RefSeq" id="WP_421957867.1">
    <property type="nucleotide sequence ID" value="NZ_CACRTZ010000033.1"/>
</dbReference>
<dbReference type="Gene3D" id="3.40.720.10">
    <property type="entry name" value="Alkaline Phosphatase, subunit A"/>
    <property type="match status" value="2"/>
</dbReference>
<dbReference type="InterPro" id="IPR002591">
    <property type="entry name" value="Phosphodiest/P_Trfase"/>
</dbReference>
<evidence type="ECO:0000313" key="1">
    <source>
        <dbReference type="EMBL" id="VYU57915.1"/>
    </source>
</evidence>
<accession>A0A6N3G0W1</accession>
<organism evidence="1">
    <name type="scientific">Phytobacter massiliensis</name>
    <dbReference type="NCBI Taxonomy" id="1485952"/>
    <lineage>
        <taxon>Bacteria</taxon>
        <taxon>Pseudomonadati</taxon>
        <taxon>Pseudomonadota</taxon>
        <taxon>Gammaproteobacteria</taxon>
        <taxon>Enterobacterales</taxon>
        <taxon>Enterobacteriaceae</taxon>
        <taxon>Phytobacter</taxon>
    </lineage>
</organism>
<dbReference type="InterPro" id="IPR017850">
    <property type="entry name" value="Alkaline_phosphatase_core_sf"/>
</dbReference>
<dbReference type="AlphaFoldDB" id="A0A6N3G0W1"/>
<dbReference type="EMBL" id="CACRTZ010000033">
    <property type="protein sequence ID" value="VYU57915.1"/>
    <property type="molecule type" value="Genomic_DNA"/>
</dbReference>
<gene>
    <name evidence="1" type="ORF">EMLFYP7_02926</name>
</gene>
<protein>
    <submittedName>
        <fullName evidence="1">Type I phosphodiesterase / nucleotide pyrophosphatase</fullName>
    </submittedName>
</protein>
<dbReference type="SUPFAM" id="SSF53649">
    <property type="entry name" value="Alkaline phosphatase-like"/>
    <property type="match status" value="1"/>
</dbReference>